<reference evidence="4" key="1">
    <citation type="journal article" date="2019" name="Int. J. Syst. Evol. Microbiol.">
        <title>The Global Catalogue of Microorganisms (GCM) 10K type strain sequencing project: providing services to taxonomists for standard genome sequencing and annotation.</title>
        <authorList>
            <consortium name="The Broad Institute Genomics Platform"/>
            <consortium name="The Broad Institute Genome Sequencing Center for Infectious Disease"/>
            <person name="Wu L."/>
            <person name="Ma J."/>
        </authorList>
    </citation>
    <scope>NUCLEOTIDE SEQUENCE [LARGE SCALE GENOMIC DNA]</scope>
    <source>
        <strain evidence="4">JCM 18542</strain>
    </source>
</reference>
<comment type="caution">
    <text evidence="3">The sequence shown here is derived from an EMBL/GenBank/DDBJ whole genome shotgun (WGS) entry which is preliminary data.</text>
</comment>
<dbReference type="Pfam" id="PF06863">
    <property type="entry name" value="DUF1254"/>
    <property type="match status" value="1"/>
</dbReference>
<dbReference type="EMBL" id="BAABKQ010000001">
    <property type="protein sequence ID" value="GAA4821360.1"/>
    <property type="molecule type" value="Genomic_DNA"/>
</dbReference>
<accession>A0ABP9D0N6</accession>
<dbReference type="PANTHER" id="PTHR36509">
    <property type="entry name" value="BLL3101 PROTEIN"/>
    <property type="match status" value="1"/>
</dbReference>
<dbReference type="InterPro" id="IPR010679">
    <property type="entry name" value="DUF1254"/>
</dbReference>
<dbReference type="InterPro" id="IPR037049">
    <property type="entry name" value="DUF1214_C_sf"/>
</dbReference>
<dbReference type="Pfam" id="PF06742">
    <property type="entry name" value="DUF1214"/>
    <property type="match status" value="1"/>
</dbReference>
<sequence length="430" mass="47539">MNVQLTPDAAADTLEEAYLYAYPLVLMDVIREMTTNTETPTTERAPLGRFFHSRALATPAIDSLTRPNADTLYTQAYLDLGDEPYLLHKPAAQRYLAIQPFDGYSNNPSILGTGGLGGDDEAVYAFTGPRFAGALPEGVLPVPMPTDFVWLLARVRCHGPDDTAEPHRLQDAMDLYPLSQHGRAHERPRGTYSPTRDYVPLERMRTMGAEEYFRRFNALAVRNPGTGADAPALERFAPLAVGAGLEFSLDALPEAARLRAKELPLFMESAEVRDNRRITVIDGWTYLDDTVGRFGTDYLYRAVIAYMGFANPVDVTAYPSIFTDADGAPLTGEHSYVMHFPAGQLPPYHGGGWWSLTPYTQVGRLIANELDRYALDDSMPLAVNPDGSLDLWLSADAPGDDRLANWLPVCREGIRPDLAHLPAPQHRHHA</sequence>
<dbReference type="RefSeq" id="WP_345602725.1">
    <property type="nucleotide sequence ID" value="NZ_BAABKQ010000001.1"/>
</dbReference>
<gene>
    <name evidence="3" type="ORF">GCM10023353_31990</name>
</gene>
<evidence type="ECO:0000259" key="1">
    <source>
        <dbReference type="Pfam" id="PF06742"/>
    </source>
</evidence>
<dbReference type="Gene3D" id="2.60.120.600">
    <property type="entry name" value="Domain of unknown function DUF1214, C-terminal domain"/>
    <property type="match status" value="1"/>
</dbReference>
<proteinExistence type="predicted"/>
<evidence type="ECO:0000313" key="3">
    <source>
        <dbReference type="EMBL" id="GAA4821360.1"/>
    </source>
</evidence>
<dbReference type="PANTHER" id="PTHR36509:SF2">
    <property type="entry name" value="BLL3101 PROTEIN"/>
    <property type="match status" value="1"/>
</dbReference>
<dbReference type="Proteomes" id="UP001500839">
    <property type="component" value="Unassembled WGS sequence"/>
</dbReference>
<organism evidence="3 4">
    <name type="scientific">Tomitella cavernea</name>
    <dbReference type="NCBI Taxonomy" id="1387982"/>
    <lineage>
        <taxon>Bacteria</taxon>
        <taxon>Bacillati</taxon>
        <taxon>Actinomycetota</taxon>
        <taxon>Actinomycetes</taxon>
        <taxon>Mycobacteriales</taxon>
        <taxon>Tomitella</taxon>
    </lineage>
</organism>
<dbReference type="InterPro" id="IPR037050">
    <property type="entry name" value="DUF1254_sf"/>
</dbReference>
<name>A0ABP9D0N6_9ACTN</name>
<dbReference type="Gene3D" id="2.60.40.1610">
    <property type="entry name" value="Domain of unknown function DUF1254"/>
    <property type="match status" value="1"/>
</dbReference>
<evidence type="ECO:0000259" key="2">
    <source>
        <dbReference type="Pfam" id="PF06863"/>
    </source>
</evidence>
<feature type="domain" description="DUF1214" evidence="1">
    <location>
        <begin position="317"/>
        <end position="411"/>
    </location>
</feature>
<protein>
    <submittedName>
        <fullName evidence="3">DUF1254 domain-containing protein</fullName>
    </submittedName>
</protein>
<evidence type="ECO:0000313" key="4">
    <source>
        <dbReference type="Proteomes" id="UP001500839"/>
    </source>
</evidence>
<feature type="domain" description="DUF1254" evidence="2">
    <location>
        <begin position="49"/>
        <end position="177"/>
    </location>
</feature>
<dbReference type="InterPro" id="IPR010621">
    <property type="entry name" value="DUF1214"/>
</dbReference>
<dbReference type="SUPFAM" id="SSF160935">
    <property type="entry name" value="VPA0735-like"/>
    <property type="match status" value="1"/>
</dbReference>
<keyword evidence="4" id="KW-1185">Reference proteome</keyword>